<protein>
    <recommendedName>
        <fullName evidence="3">J domain-containing protein</fullName>
    </recommendedName>
</protein>
<dbReference type="SUPFAM" id="SSF46565">
    <property type="entry name" value="Chaperone J-domain"/>
    <property type="match status" value="1"/>
</dbReference>
<dbReference type="CDD" id="cd10747">
    <property type="entry name" value="DnaJ_C"/>
    <property type="match status" value="1"/>
</dbReference>
<dbReference type="PROSITE" id="PS50076">
    <property type="entry name" value="DNAJ_2"/>
    <property type="match status" value="1"/>
</dbReference>
<feature type="domain" description="J" evidence="3">
    <location>
        <begin position="6"/>
        <end position="70"/>
    </location>
</feature>
<reference evidence="4 5" key="1">
    <citation type="journal article" date="2013" name="MBio">
        <title>Genome sequencing of the plant pathogen Taphrina deformans, the causal agent of peach leaf curl.</title>
        <authorList>
            <person name="Cisse O.H."/>
            <person name="Almeida J.M.G.C.F."/>
            <person name="Fonseca A."/>
            <person name="Kumar A.A."/>
            <person name="Salojaervi J."/>
            <person name="Overmyer K."/>
            <person name="Hauser P.M."/>
            <person name="Pagni M."/>
        </authorList>
    </citation>
    <scope>NUCLEOTIDE SEQUENCE [LARGE SCALE GENOMIC DNA]</scope>
    <source>
        <strain evidence="5">PYCC 5710 / ATCC 11124 / CBS 356.35 / IMI 108563 / JCM 9778 / NBRC 8474</strain>
    </source>
</reference>
<dbReference type="OrthoDB" id="550424at2759"/>
<dbReference type="GO" id="GO:0051082">
    <property type="term" value="F:unfolded protein binding"/>
    <property type="evidence" value="ECO:0007669"/>
    <property type="project" value="InterPro"/>
</dbReference>
<feature type="compositionally biased region" description="Gly residues" evidence="2">
    <location>
        <begin position="84"/>
        <end position="102"/>
    </location>
</feature>
<feature type="region of interest" description="Disordered" evidence="2">
    <location>
        <begin position="310"/>
        <end position="331"/>
    </location>
</feature>
<dbReference type="GO" id="GO:0006413">
    <property type="term" value="P:translational initiation"/>
    <property type="evidence" value="ECO:0007669"/>
    <property type="project" value="TreeGrafter"/>
</dbReference>
<feature type="compositionally biased region" description="Polar residues" evidence="2">
    <location>
        <begin position="310"/>
        <end position="319"/>
    </location>
</feature>
<dbReference type="Proteomes" id="UP000013776">
    <property type="component" value="Unassembled WGS sequence"/>
</dbReference>
<dbReference type="Gene3D" id="1.10.287.110">
    <property type="entry name" value="DnaJ domain"/>
    <property type="match status" value="1"/>
</dbReference>
<sequence>MAGNDAYYTTLGVSKSADDSEIKKAYRKLALKYHPDRNKEPGAEEKFKKVSEAFEVLSDKEKRKVYDQFGEEGLKGGGGPPPGAGGGFSGMPGGFQGFSSGGGGMPGGSSFKFSASDPNDIFSAFFGGSDPFASMGGSSGGGGMPSNLFGGMGGMGGNGMSGMPSGFGSMGGGGGGARGQQMPASEAEVITKPLPLTLEDLFKGTTKKLKITRKLMDASGSQVNADNILEVKIKAGYKAGTKITFEKAGDEKRDGTTQTIQFVIEEKPHATFKREGDTIRCVLSLTLLEALTGYEKTVQTIDGRTLRISGSQPAQNGQVQRFPGQGMPNSKSGVRGEFIVEINVKMPTSLSTQQKTDLKRVLA</sequence>
<dbReference type="CDD" id="cd06257">
    <property type="entry name" value="DnaJ"/>
    <property type="match status" value="1"/>
</dbReference>
<evidence type="ECO:0000259" key="3">
    <source>
        <dbReference type="PROSITE" id="PS50076"/>
    </source>
</evidence>
<dbReference type="InterPro" id="IPR002939">
    <property type="entry name" value="DnaJ_C"/>
</dbReference>
<proteinExistence type="predicted"/>
<dbReference type="InterPro" id="IPR018253">
    <property type="entry name" value="DnaJ_domain_CS"/>
</dbReference>
<dbReference type="GO" id="GO:0051087">
    <property type="term" value="F:protein-folding chaperone binding"/>
    <property type="evidence" value="ECO:0007669"/>
    <property type="project" value="TreeGrafter"/>
</dbReference>
<gene>
    <name evidence="4" type="ORF">TAPDE_005046</name>
</gene>
<feature type="region of interest" description="Disordered" evidence="2">
    <location>
        <begin position="70"/>
        <end position="102"/>
    </location>
</feature>
<keyword evidence="5" id="KW-1185">Reference proteome</keyword>
<dbReference type="Pfam" id="PF00226">
    <property type="entry name" value="DnaJ"/>
    <property type="match status" value="1"/>
</dbReference>
<dbReference type="SMART" id="SM00271">
    <property type="entry name" value="DnaJ"/>
    <property type="match status" value="1"/>
</dbReference>
<dbReference type="SUPFAM" id="SSF49493">
    <property type="entry name" value="HSP40/DnaJ peptide-binding domain"/>
    <property type="match status" value="2"/>
</dbReference>
<dbReference type="eggNOG" id="KOG0714">
    <property type="taxonomic scope" value="Eukaryota"/>
</dbReference>
<dbReference type="PANTHER" id="PTHR24078:SF553">
    <property type="entry name" value="DNAJ HOMOLOG SUBFAMILY B MEMBER 5"/>
    <property type="match status" value="1"/>
</dbReference>
<dbReference type="EMBL" id="CAHR02000261">
    <property type="protein sequence ID" value="CCG84560.1"/>
    <property type="molecule type" value="Genomic_DNA"/>
</dbReference>
<dbReference type="InterPro" id="IPR008971">
    <property type="entry name" value="HSP40/DnaJ_pept-bd"/>
</dbReference>
<dbReference type="PRINTS" id="PR00625">
    <property type="entry name" value="JDOMAIN"/>
</dbReference>
<evidence type="ECO:0000313" key="5">
    <source>
        <dbReference type="Proteomes" id="UP000013776"/>
    </source>
</evidence>
<dbReference type="Pfam" id="PF01556">
    <property type="entry name" value="DnaJ_C"/>
    <property type="match status" value="1"/>
</dbReference>
<dbReference type="VEuPathDB" id="FungiDB:TAPDE_005046"/>
<dbReference type="FunFam" id="2.60.260.20:FF:000002">
    <property type="entry name" value="Dnaj homolog subfamily b member"/>
    <property type="match status" value="1"/>
</dbReference>
<dbReference type="InterPro" id="IPR051339">
    <property type="entry name" value="DnaJ_subfamily_B"/>
</dbReference>
<dbReference type="PROSITE" id="PS00636">
    <property type="entry name" value="DNAJ_1"/>
    <property type="match status" value="1"/>
</dbReference>
<dbReference type="GO" id="GO:0006457">
    <property type="term" value="P:protein folding"/>
    <property type="evidence" value="ECO:0007669"/>
    <property type="project" value="InterPro"/>
</dbReference>
<comment type="caution">
    <text evidence="4">The sequence shown here is derived from an EMBL/GenBank/DDBJ whole genome shotgun (WGS) entry which is preliminary data.</text>
</comment>
<dbReference type="InterPro" id="IPR036869">
    <property type="entry name" value="J_dom_sf"/>
</dbReference>
<dbReference type="FunFam" id="2.60.260.20:FF:000013">
    <property type="entry name" value="DnaJ subfamily B member 11"/>
    <property type="match status" value="1"/>
</dbReference>
<name>R4XMM3_TAPDE</name>
<dbReference type="Gene3D" id="2.60.260.20">
    <property type="entry name" value="Urease metallochaperone UreE, N-terminal domain"/>
    <property type="match status" value="2"/>
</dbReference>
<dbReference type="PANTHER" id="PTHR24078">
    <property type="entry name" value="DNAJ HOMOLOG SUBFAMILY C MEMBER"/>
    <property type="match status" value="1"/>
</dbReference>
<dbReference type="STRING" id="1097556.R4XMM3"/>
<evidence type="ECO:0000313" key="4">
    <source>
        <dbReference type="EMBL" id="CCG84560.1"/>
    </source>
</evidence>
<keyword evidence="1" id="KW-0143">Chaperone</keyword>
<dbReference type="InterPro" id="IPR001623">
    <property type="entry name" value="DnaJ_domain"/>
</dbReference>
<dbReference type="AlphaFoldDB" id="R4XMM3"/>
<organism evidence="4 5">
    <name type="scientific">Taphrina deformans (strain PYCC 5710 / ATCC 11124 / CBS 356.35 / IMI 108563 / JCM 9778 / NBRC 8474)</name>
    <name type="common">Peach leaf curl fungus</name>
    <name type="synonym">Lalaria deformans</name>
    <dbReference type="NCBI Taxonomy" id="1097556"/>
    <lineage>
        <taxon>Eukaryota</taxon>
        <taxon>Fungi</taxon>
        <taxon>Dikarya</taxon>
        <taxon>Ascomycota</taxon>
        <taxon>Taphrinomycotina</taxon>
        <taxon>Taphrinomycetes</taxon>
        <taxon>Taphrinales</taxon>
        <taxon>Taphrinaceae</taxon>
        <taxon>Taphrina</taxon>
    </lineage>
</organism>
<accession>R4XMM3</accession>
<evidence type="ECO:0000256" key="1">
    <source>
        <dbReference type="ARBA" id="ARBA00023186"/>
    </source>
</evidence>
<dbReference type="GO" id="GO:0005829">
    <property type="term" value="C:cytosol"/>
    <property type="evidence" value="ECO:0007669"/>
    <property type="project" value="TreeGrafter"/>
</dbReference>
<evidence type="ECO:0000256" key="2">
    <source>
        <dbReference type="SAM" id="MobiDB-lite"/>
    </source>
</evidence>